<dbReference type="AlphaFoldDB" id="A0A2S5RA61"/>
<accession>A0A2S5RA61</accession>
<reference evidence="1 2" key="1">
    <citation type="submission" date="2017-11" db="EMBL/GenBank/DDBJ databases">
        <title>Comparative genomic analysis of Holospora spp., intranuclear symbionts of paramecia.</title>
        <authorList>
            <person name="Garushyants S.K."/>
            <person name="Beliavskaya A."/>
            <person name="Malko D.B."/>
            <person name="Logacheva M.D."/>
            <person name="Rautian M.S."/>
            <person name="Gelfand M.S."/>
        </authorList>
    </citation>
    <scope>NUCLEOTIDE SEQUENCE [LARGE SCALE GENOMIC DNA]</scope>
    <source>
        <strain evidence="2">02AZ16</strain>
    </source>
</reference>
<evidence type="ECO:0000313" key="2">
    <source>
        <dbReference type="Proteomes" id="UP000239425"/>
    </source>
</evidence>
<evidence type="ECO:0008006" key="3">
    <source>
        <dbReference type="Google" id="ProtNLM"/>
    </source>
</evidence>
<protein>
    <recommendedName>
        <fullName evidence="3">Transposase</fullName>
    </recommendedName>
</protein>
<dbReference type="EMBL" id="PHHC01000078">
    <property type="protein sequence ID" value="PPE04198.1"/>
    <property type="molecule type" value="Genomic_DNA"/>
</dbReference>
<organism evidence="1 2">
    <name type="scientific">Holospora curviuscula</name>
    <dbReference type="NCBI Taxonomy" id="1082868"/>
    <lineage>
        <taxon>Bacteria</taxon>
        <taxon>Pseudomonadati</taxon>
        <taxon>Pseudomonadota</taxon>
        <taxon>Alphaproteobacteria</taxon>
        <taxon>Holosporales</taxon>
        <taxon>Holosporaceae</taxon>
        <taxon>Holospora</taxon>
    </lineage>
</organism>
<name>A0A2S5RA61_9PROT</name>
<keyword evidence="2" id="KW-1185">Reference proteome</keyword>
<comment type="caution">
    <text evidence="1">The sequence shown here is derived from an EMBL/GenBank/DDBJ whole genome shotgun (WGS) entry which is preliminary data.</text>
</comment>
<evidence type="ECO:0000313" key="1">
    <source>
        <dbReference type="EMBL" id="PPE04198.1"/>
    </source>
</evidence>
<dbReference type="Proteomes" id="UP000239425">
    <property type="component" value="Unassembled WGS sequence"/>
</dbReference>
<gene>
    <name evidence="1" type="ORF">HCUR_00389</name>
</gene>
<proteinExistence type="predicted"/>
<sequence length="56" mass="6343">MIIGFLNAAFWILRTVAPWRNLPPDLWQLEKHASALLQMVGQRRLARGVRIACDGA</sequence>